<proteinExistence type="predicted"/>
<protein>
    <submittedName>
        <fullName evidence="1">Uncharacterized protein</fullName>
    </submittedName>
</protein>
<organism evidence="1 2">
    <name type="scientific">Escherichia phage JulesPiccard</name>
    <dbReference type="NCBI Taxonomy" id="2851956"/>
    <lineage>
        <taxon>Viruses</taxon>
        <taxon>Duplodnaviria</taxon>
        <taxon>Heunggongvirae</taxon>
        <taxon>Uroviricota</taxon>
        <taxon>Caudoviricetes</taxon>
        <taxon>Drexlerviridae</taxon>
        <taxon>Braunvirinae</taxon>
        <taxon>Julespiccardvirus</taxon>
        <taxon>Julespiccardvirus julespiccard</taxon>
    </lineage>
</organism>
<name>A0AAE8B774_9CAUD</name>
<evidence type="ECO:0000313" key="1">
    <source>
        <dbReference type="EMBL" id="QXV81836.1"/>
    </source>
</evidence>
<accession>A0AAE8B774</accession>
<gene>
    <name evidence="1" type="ORF">bas03_0009</name>
</gene>
<reference evidence="1" key="1">
    <citation type="journal article" date="2021" name="PLoS Biol.">
        <title>Systematic exploration of Escherichia coli phage-host interactions with the BASEL phage collection.</title>
        <authorList>
            <person name="Maffei E."/>
            <person name="Shaidullina A."/>
            <person name="Burkolter M."/>
            <person name="Heyer Y."/>
            <person name="Estermann F."/>
            <person name="Druelle V."/>
            <person name="Sauer P."/>
            <person name="Willi L."/>
            <person name="Michaelis S."/>
            <person name="Hilbi H."/>
            <person name="Thaler D.S."/>
            <person name="Harms A."/>
        </authorList>
    </citation>
    <scope>NUCLEOTIDE SEQUENCE</scope>
    <source>
        <strain evidence="1">Bas03</strain>
    </source>
</reference>
<dbReference type="EMBL" id="MZ501087">
    <property type="protein sequence ID" value="QXV81836.1"/>
    <property type="molecule type" value="Genomic_DNA"/>
</dbReference>
<evidence type="ECO:0000313" key="2">
    <source>
        <dbReference type="Proteomes" id="UP000828115"/>
    </source>
</evidence>
<dbReference type="Proteomes" id="UP000828115">
    <property type="component" value="Segment"/>
</dbReference>
<sequence length="35" mass="4189">MDNWLMNFLFLSQRSMRSILMRLMVYGLTISTMTS</sequence>
<keyword evidence="2" id="KW-1185">Reference proteome</keyword>